<proteinExistence type="predicted"/>
<organism evidence="1 2">
    <name type="scientific">Ensifer adhaerens</name>
    <name type="common">Sinorhizobium morelense</name>
    <dbReference type="NCBI Taxonomy" id="106592"/>
    <lineage>
        <taxon>Bacteria</taxon>
        <taxon>Pseudomonadati</taxon>
        <taxon>Pseudomonadota</taxon>
        <taxon>Alphaproteobacteria</taxon>
        <taxon>Hyphomicrobiales</taxon>
        <taxon>Rhizobiaceae</taxon>
        <taxon>Sinorhizobium/Ensifer group</taxon>
        <taxon>Ensifer</taxon>
    </lineage>
</organism>
<evidence type="ECO:0000313" key="1">
    <source>
        <dbReference type="EMBL" id="MBP1872215.1"/>
    </source>
</evidence>
<protein>
    <submittedName>
        <fullName evidence="1">Uncharacterized protein</fullName>
    </submittedName>
</protein>
<keyword evidence="2" id="KW-1185">Reference proteome</keyword>
<gene>
    <name evidence="1" type="ORF">J2Z19_001927</name>
</gene>
<name>A0ACC5STS5_ENSAD</name>
<reference evidence="1" key="1">
    <citation type="submission" date="2021-03" db="EMBL/GenBank/DDBJ databases">
        <title>Genomic Encyclopedia of Type Strains, Phase IV (KMG-IV): sequencing the most valuable type-strain genomes for metagenomic binning, comparative biology and taxonomic classification.</title>
        <authorList>
            <person name="Goeker M."/>
        </authorList>
    </citation>
    <scope>NUCLEOTIDE SEQUENCE</scope>
    <source>
        <strain evidence="1">DSM 18131</strain>
    </source>
</reference>
<dbReference type="EMBL" id="JAGGJR010000002">
    <property type="protein sequence ID" value="MBP1872215.1"/>
    <property type="molecule type" value="Genomic_DNA"/>
</dbReference>
<comment type="caution">
    <text evidence="1">The sequence shown here is derived from an EMBL/GenBank/DDBJ whole genome shotgun (WGS) entry which is preliminary data.</text>
</comment>
<sequence>MNVISAVTRSLGRGLAERVGRSFGSFVERAVKAAPTAIVDAGTDGSVVFGRGLGRDADDLRSAFVWAAEEAATALNTRPEALPHLIEDERLDGTAAEAGSLFDEFTAIVALLALSQAIGLDGIPLLARPATEEADGQTAAPLFDFTNLKALQALAADGAQSGALVREALSRSRMVRFVSDIEAAAIGTFDLFAASLETRLLAFSSGSGGGAAAASAAQIQFQLETHIDRLIVDRFFQSRYAPLQFGKSKIIVGPLKAGIYCFQTLSMGTPPPEIDPAVHSVSHQNAKSHTVNF</sequence>
<evidence type="ECO:0000313" key="2">
    <source>
        <dbReference type="Proteomes" id="UP000823773"/>
    </source>
</evidence>
<dbReference type="Proteomes" id="UP000823773">
    <property type="component" value="Unassembled WGS sequence"/>
</dbReference>
<accession>A0ACC5STS5</accession>